<keyword evidence="10" id="KW-1015">Disulfide bond</keyword>
<dbReference type="SUPFAM" id="SSF51011">
    <property type="entry name" value="Glycosyl hydrolase domain"/>
    <property type="match status" value="1"/>
</dbReference>
<name>A0A8H4IR99_9PEZI</name>
<dbReference type="InterPro" id="IPR013785">
    <property type="entry name" value="Aldolase_TIM"/>
</dbReference>
<keyword evidence="8" id="KW-0325">Glycoprotein</keyword>
<dbReference type="InterPro" id="IPR000111">
    <property type="entry name" value="Glyco_hydro_27/36_CS"/>
</dbReference>
<keyword evidence="14" id="KW-1185">Reference proteome</keyword>
<dbReference type="InterPro" id="IPR013780">
    <property type="entry name" value="Glyco_hydro_b"/>
</dbReference>
<protein>
    <recommendedName>
        <fullName evidence="10">Alpha-galactosidase</fullName>
        <ecNumber evidence="10">3.2.1.22</ecNumber>
    </recommendedName>
    <alternativeName>
        <fullName evidence="10">Melibiase</fullName>
    </alternativeName>
</protein>
<dbReference type="Gene3D" id="3.20.20.70">
    <property type="entry name" value="Aldolase class I"/>
    <property type="match status" value="1"/>
</dbReference>
<dbReference type="PANTHER" id="PTHR11452:SF61">
    <property type="entry name" value="ALPHA-GALACTOSIDASE B-RELATED"/>
    <property type="match status" value="1"/>
</dbReference>
<evidence type="ECO:0000256" key="1">
    <source>
        <dbReference type="ARBA" id="ARBA00001255"/>
    </source>
</evidence>
<comment type="caution">
    <text evidence="13">The sequence shown here is derived from an EMBL/GenBank/DDBJ whole genome shotgun (WGS) entry which is preliminary data.</text>
</comment>
<gene>
    <name evidence="13" type="ORF">GTA08_BOTSDO07225</name>
</gene>
<keyword evidence="5" id="KW-0964">Secreted</keyword>
<keyword evidence="7 10" id="KW-0378">Hydrolase</keyword>
<evidence type="ECO:0000256" key="2">
    <source>
        <dbReference type="ARBA" id="ARBA00003969"/>
    </source>
</evidence>
<dbReference type="AlphaFoldDB" id="A0A8H4IR99"/>
<dbReference type="CDD" id="cd14792">
    <property type="entry name" value="GH27"/>
    <property type="match status" value="1"/>
</dbReference>
<evidence type="ECO:0000256" key="9">
    <source>
        <dbReference type="ARBA" id="ARBA00023295"/>
    </source>
</evidence>
<keyword evidence="9 10" id="KW-0326">Glycosidase</keyword>
<dbReference type="EC" id="3.2.1.22" evidence="10"/>
<evidence type="ECO:0000256" key="11">
    <source>
        <dbReference type="SAM" id="SignalP"/>
    </source>
</evidence>
<comment type="catalytic activity">
    <reaction evidence="1 10">
        <text>Hydrolysis of terminal, non-reducing alpha-D-galactose residues in alpha-D-galactosides, including galactose oligosaccharides, galactomannans and galactolipids.</text>
        <dbReference type="EC" id="3.2.1.22"/>
    </reaction>
</comment>
<feature type="signal peptide" evidence="11">
    <location>
        <begin position="1"/>
        <end position="18"/>
    </location>
</feature>
<evidence type="ECO:0000256" key="10">
    <source>
        <dbReference type="RuleBase" id="RU361168"/>
    </source>
</evidence>
<evidence type="ECO:0000256" key="7">
    <source>
        <dbReference type="ARBA" id="ARBA00022801"/>
    </source>
</evidence>
<dbReference type="PROSITE" id="PS00512">
    <property type="entry name" value="ALPHA_GALACTOSIDASE"/>
    <property type="match status" value="1"/>
</dbReference>
<dbReference type="InterPro" id="IPR017853">
    <property type="entry name" value="GH"/>
</dbReference>
<dbReference type="OrthoDB" id="5795902at2759"/>
<evidence type="ECO:0000256" key="6">
    <source>
        <dbReference type="ARBA" id="ARBA00022729"/>
    </source>
</evidence>
<evidence type="ECO:0000313" key="14">
    <source>
        <dbReference type="Proteomes" id="UP000572817"/>
    </source>
</evidence>
<evidence type="ECO:0000256" key="4">
    <source>
        <dbReference type="ARBA" id="ARBA00009743"/>
    </source>
</evidence>
<comment type="subcellular location">
    <subcellularLocation>
        <location evidence="3">Secreted</location>
    </subcellularLocation>
</comment>
<dbReference type="InterPro" id="IPR002241">
    <property type="entry name" value="Glyco_hydro_27"/>
</dbReference>
<dbReference type="PRINTS" id="PR00740">
    <property type="entry name" value="GLHYDRLASE27"/>
</dbReference>
<evidence type="ECO:0000256" key="5">
    <source>
        <dbReference type="ARBA" id="ARBA00022525"/>
    </source>
</evidence>
<dbReference type="Pfam" id="PF17801">
    <property type="entry name" value="Melibiase_C"/>
    <property type="match status" value="1"/>
</dbReference>
<feature type="chain" id="PRO_5034222823" description="Alpha-galactosidase" evidence="11">
    <location>
        <begin position="19"/>
        <end position="435"/>
    </location>
</feature>
<comment type="similarity">
    <text evidence="4 10">Belongs to the glycosyl hydrolase 27 family.</text>
</comment>
<comment type="function">
    <text evidence="2">Hydrolyzes a variety of simple alpha-D-galactoside as well as more complex molecules such as oligosaccharides and polysaccharides.</text>
</comment>
<feature type="domain" description="Alpha galactosidase C-terminal" evidence="12">
    <location>
        <begin position="357"/>
        <end position="430"/>
    </location>
</feature>
<proteinExistence type="inferred from homology"/>
<dbReference type="InterPro" id="IPR041233">
    <property type="entry name" value="Melibiase_C"/>
</dbReference>
<evidence type="ECO:0000256" key="3">
    <source>
        <dbReference type="ARBA" id="ARBA00004613"/>
    </source>
</evidence>
<organism evidence="13 14">
    <name type="scientific">Botryosphaeria dothidea</name>
    <dbReference type="NCBI Taxonomy" id="55169"/>
    <lineage>
        <taxon>Eukaryota</taxon>
        <taxon>Fungi</taxon>
        <taxon>Dikarya</taxon>
        <taxon>Ascomycota</taxon>
        <taxon>Pezizomycotina</taxon>
        <taxon>Dothideomycetes</taxon>
        <taxon>Dothideomycetes incertae sedis</taxon>
        <taxon>Botryosphaeriales</taxon>
        <taxon>Botryosphaeriaceae</taxon>
        <taxon>Botryosphaeria</taxon>
    </lineage>
</organism>
<sequence length="435" mass="47870">MASKIVSSLAVFLPITSALVLPDGVGRLPALGWNSWNEFACNISEDKFLTAANKFIELGFKDAGYEYVNIDDCWSVKAGRDNTTGRIIPDYTKFPDGINGTAVKIHDLGLKIGIYSSAGDMTCAGYPASLGNEEIDAATWAEWGIDYLKYDNCGVLSNWTDECSFCVPDSTNVNDYVNGTCTNTTGLCGSDYDWDNSLTAVRYRRMRDALARQNRTILYSLCDWGQADVQSWGNATGSSWRMSGDITASWPRILEILNENSFYLNNVDFWGHPDADMLEVGNGDLTLAEARSHFALWAAMKSPLLIGTALDTLSQDNVDIMLNKYLIAFHQDPVYGKPAAPYKWGTNPDWTFDAERPAEYWAGESVNGTLVLILNTDNGTVEKTSSWAEVPGLSGDAKYQVTNVWTEEDLGCIGDGVTLQVEAHDTAALWIRESC</sequence>
<dbReference type="Proteomes" id="UP000572817">
    <property type="component" value="Unassembled WGS sequence"/>
</dbReference>
<keyword evidence="6 11" id="KW-0732">Signal</keyword>
<evidence type="ECO:0000256" key="8">
    <source>
        <dbReference type="ARBA" id="ARBA00023180"/>
    </source>
</evidence>
<dbReference type="GO" id="GO:0005576">
    <property type="term" value="C:extracellular region"/>
    <property type="evidence" value="ECO:0007669"/>
    <property type="project" value="UniProtKB-SubCell"/>
</dbReference>
<dbReference type="EMBL" id="WWBZ02000040">
    <property type="protein sequence ID" value="KAF4306036.1"/>
    <property type="molecule type" value="Genomic_DNA"/>
</dbReference>
<evidence type="ECO:0000313" key="13">
    <source>
        <dbReference type="EMBL" id="KAF4306036.1"/>
    </source>
</evidence>
<reference evidence="13" key="1">
    <citation type="submission" date="2020-04" db="EMBL/GenBank/DDBJ databases">
        <title>Genome Assembly and Annotation of Botryosphaeria dothidea sdau 11-99, a Latent Pathogen of Apple Fruit Ring Rot in China.</title>
        <authorList>
            <person name="Yu C."/>
            <person name="Diao Y."/>
            <person name="Lu Q."/>
            <person name="Zhao J."/>
            <person name="Cui S."/>
            <person name="Peng C."/>
            <person name="He B."/>
            <person name="Liu H."/>
        </authorList>
    </citation>
    <scope>NUCLEOTIDE SEQUENCE [LARGE SCALE GENOMIC DNA]</scope>
    <source>
        <strain evidence="13">Sdau11-99</strain>
    </source>
</reference>
<dbReference type="SUPFAM" id="SSF51445">
    <property type="entry name" value="(Trans)glycosidases"/>
    <property type="match status" value="1"/>
</dbReference>
<accession>A0A8H4IR99</accession>
<dbReference type="GO" id="GO:0004557">
    <property type="term" value="F:alpha-galactosidase activity"/>
    <property type="evidence" value="ECO:0007669"/>
    <property type="project" value="UniProtKB-EC"/>
</dbReference>
<evidence type="ECO:0000259" key="12">
    <source>
        <dbReference type="Pfam" id="PF17801"/>
    </source>
</evidence>
<dbReference type="GO" id="GO:0005975">
    <property type="term" value="P:carbohydrate metabolic process"/>
    <property type="evidence" value="ECO:0007669"/>
    <property type="project" value="InterPro"/>
</dbReference>
<dbReference type="Pfam" id="PF16499">
    <property type="entry name" value="Melibiase_2"/>
    <property type="match status" value="2"/>
</dbReference>
<dbReference type="Gene3D" id="2.60.40.1180">
    <property type="entry name" value="Golgi alpha-mannosidase II"/>
    <property type="match status" value="1"/>
</dbReference>
<dbReference type="PANTHER" id="PTHR11452">
    <property type="entry name" value="ALPHA-GALACTOSIDASE/ALPHA-N-ACETYLGALACTOSAMINIDASE"/>
    <property type="match status" value="1"/>
</dbReference>